<evidence type="ECO:0000256" key="6">
    <source>
        <dbReference type="ARBA" id="ARBA00022553"/>
    </source>
</evidence>
<evidence type="ECO:0000256" key="5">
    <source>
        <dbReference type="ARBA" id="ARBA00022552"/>
    </source>
</evidence>
<feature type="region of interest" description="Disordered" evidence="9">
    <location>
        <begin position="38"/>
        <end position="76"/>
    </location>
</feature>
<keyword evidence="10" id="KW-1133">Transmembrane helix</keyword>
<dbReference type="GO" id="GO:0005634">
    <property type="term" value="C:nucleus"/>
    <property type="evidence" value="ECO:0007669"/>
    <property type="project" value="UniProtKB-SubCell"/>
</dbReference>
<evidence type="ECO:0000256" key="7">
    <source>
        <dbReference type="ARBA" id="ARBA00022884"/>
    </source>
</evidence>
<dbReference type="PANTHER" id="PTHR31633:SF1">
    <property type="entry name" value="H_ACA RIBONUCLEOPROTEIN COMPLEX NON-CORE SUBUNIT NAF1"/>
    <property type="match status" value="1"/>
</dbReference>
<keyword evidence="12" id="KW-1185">Reference proteome</keyword>
<dbReference type="Pfam" id="PF04410">
    <property type="entry name" value="Gar1"/>
    <property type="match status" value="1"/>
</dbReference>
<evidence type="ECO:0000313" key="12">
    <source>
        <dbReference type="Proteomes" id="UP001209570"/>
    </source>
</evidence>
<dbReference type="Proteomes" id="UP001209570">
    <property type="component" value="Unassembled WGS sequence"/>
</dbReference>
<dbReference type="InterPro" id="IPR007504">
    <property type="entry name" value="H/ACA_rnp_Gar1/Naf1"/>
</dbReference>
<reference evidence="11" key="1">
    <citation type="submission" date="2021-12" db="EMBL/GenBank/DDBJ databases">
        <title>Prjna785345.</title>
        <authorList>
            <person name="Rujirawat T."/>
            <person name="Krajaejun T."/>
        </authorList>
    </citation>
    <scope>NUCLEOTIDE SEQUENCE</scope>
    <source>
        <strain evidence="11">Pi057C3</strain>
    </source>
</reference>
<comment type="subcellular location">
    <subcellularLocation>
        <location evidence="1">Nucleus</location>
    </subcellularLocation>
</comment>
<comment type="similarity">
    <text evidence="2">Belongs to the NAF1 family.</text>
</comment>
<dbReference type="GO" id="GO:0005732">
    <property type="term" value="C:sno(s)RNA-containing ribonucleoprotein complex"/>
    <property type="evidence" value="ECO:0007669"/>
    <property type="project" value="InterPro"/>
</dbReference>
<evidence type="ECO:0000256" key="9">
    <source>
        <dbReference type="SAM" id="MobiDB-lite"/>
    </source>
</evidence>
<evidence type="ECO:0000256" key="4">
    <source>
        <dbReference type="ARBA" id="ARBA00022517"/>
    </source>
</evidence>
<dbReference type="InterPro" id="IPR009000">
    <property type="entry name" value="Transl_B-barrel_sf"/>
</dbReference>
<feature type="transmembrane region" description="Helical" evidence="10">
    <location>
        <begin position="613"/>
        <end position="632"/>
    </location>
</feature>
<evidence type="ECO:0000256" key="10">
    <source>
        <dbReference type="SAM" id="Phobius"/>
    </source>
</evidence>
<protein>
    <recommendedName>
        <fullName evidence="3">H/ACA ribonucleoprotein complex non-core subunit NAF1</fullName>
    </recommendedName>
</protein>
<feature type="compositionally biased region" description="Polar residues" evidence="9">
    <location>
        <begin position="40"/>
        <end position="54"/>
    </location>
</feature>
<sequence>MDSSAMNGAAMQQPPTHALPGSDVAMSTQVVPEAAVHAGMTNQSTLNGQANDEMTGTHEDEDAEMEDSTPQPKSFVDGAPVADIEIAAMYADMDIQTISSQITAPAITPAQTANVAMDDEDDEDDESDDDDEPAAASTSADVEEEDDDEEDGDDDDPQKLRAEIEAAMAKEEAKASGPLKTANEVERVPVREPEVELTADCPIARCGTILNVSRPGLMVTIKSDANAKPLDEGSVLCFEDRTVLGCVDEVFGPVLMPMYLVRFENADKIPMQTANNKSVFYATEHTTYIVPEKIRDKGTDASNLFDEEADETVYSDDEAEAAAKRQHRKRNPTISLDSITAILLDEVDAVAVVVVVVIPGLPMAGTVSLELQHTLSHQSHILLRHTAPSHKRRPPVKNCGECPAGKTCLLENVADALQGGQSNLNVKVCNFDKARINEYKLEFSLRVPLQCDPSMQAVPKATTIAPQDPCDANNCVLRVSLEKPLDWAVLMKNGPDPNALLAKFTSPAANVNPDAVQVAAPSTIEAAVVNDAAADSQSDVCSREFEVKALRLSLVKECNIAQICVGKSTDSTCPTPIASDVLVDDVECTNDNCKGSIALDNAVNLPCLPGGTYIGIGVGVIAFLGFVYECWYHKRRQPKPTSELPSASRFGATAV</sequence>
<keyword evidence="4" id="KW-0690">Ribosome biogenesis</keyword>
<keyword evidence="5" id="KW-0698">rRNA processing</keyword>
<dbReference type="PANTHER" id="PTHR31633">
    <property type="entry name" value="H/ACA RIBONUCLEOPROTEIN COMPLEX NON-CORE SUBUNIT NAF1"/>
    <property type="match status" value="1"/>
</dbReference>
<keyword evidence="6" id="KW-0597">Phosphoprotein</keyword>
<keyword evidence="10" id="KW-0472">Membrane</keyword>
<name>A0AAD5QCN8_PYTIN</name>
<evidence type="ECO:0000313" key="11">
    <source>
        <dbReference type="EMBL" id="KAJ0404853.1"/>
    </source>
</evidence>
<keyword evidence="7" id="KW-0694">RNA-binding</keyword>
<dbReference type="GO" id="GO:0001522">
    <property type="term" value="P:pseudouridine synthesis"/>
    <property type="evidence" value="ECO:0007669"/>
    <property type="project" value="InterPro"/>
</dbReference>
<accession>A0AAD5QCN8</accession>
<dbReference type="Gene3D" id="2.40.10.230">
    <property type="entry name" value="Probable tRNA pseudouridine synthase domain"/>
    <property type="match status" value="1"/>
</dbReference>
<feature type="region of interest" description="Disordered" evidence="9">
    <location>
        <begin position="1"/>
        <end position="26"/>
    </location>
</feature>
<dbReference type="AlphaFoldDB" id="A0AAD5QCN8"/>
<evidence type="ECO:0000256" key="1">
    <source>
        <dbReference type="ARBA" id="ARBA00004123"/>
    </source>
</evidence>
<dbReference type="GO" id="GO:0000493">
    <property type="term" value="P:box H/ACA snoRNP assembly"/>
    <property type="evidence" value="ECO:0007669"/>
    <property type="project" value="InterPro"/>
</dbReference>
<dbReference type="InterPro" id="IPR038664">
    <property type="entry name" value="Gar1/Naf1_Cbf5-bd_sf"/>
</dbReference>
<dbReference type="InterPro" id="IPR040309">
    <property type="entry name" value="Naf1"/>
</dbReference>
<feature type="compositionally biased region" description="Acidic residues" evidence="9">
    <location>
        <begin position="141"/>
        <end position="156"/>
    </location>
</feature>
<dbReference type="FunFam" id="2.40.10.230:FF:000002">
    <property type="entry name" value="H/ACA ribonucleoprotein complex non-core subunit NAF1"/>
    <property type="match status" value="1"/>
</dbReference>
<dbReference type="GO" id="GO:0006364">
    <property type="term" value="P:rRNA processing"/>
    <property type="evidence" value="ECO:0007669"/>
    <property type="project" value="UniProtKB-KW"/>
</dbReference>
<keyword evidence="10" id="KW-0812">Transmembrane</keyword>
<dbReference type="SUPFAM" id="SSF50447">
    <property type="entry name" value="Translation proteins"/>
    <property type="match status" value="1"/>
</dbReference>
<feature type="compositionally biased region" description="Acidic residues" evidence="9">
    <location>
        <begin position="117"/>
        <end position="133"/>
    </location>
</feature>
<dbReference type="GO" id="GO:0003723">
    <property type="term" value="F:RNA binding"/>
    <property type="evidence" value="ECO:0007669"/>
    <property type="project" value="UniProtKB-KW"/>
</dbReference>
<comment type="caution">
    <text evidence="11">The sequence shown here is derived from an EMBL/GenBank/DDBJ whole genome shotgun (WGS) entry which is preliminary data.</text>
</comment>
<gene>
    <name evidence="11" type="ORF">P43SY_007935</name>
</gene>
<dbReference type="EMBL" id="JAKCXM010000055">
    <property type="protein sequence ID" value="KAJ0404853.1"/>
    <property type="molecule type" value="Genomic_DNA"/>
</dbReference>
<evidence type="ECO:0000256" key="3">
    <source>
        <dbReference type="ARBA" id="ARBA00021438"/>
    </source>
</evidence>
<evidence type="ECO:0000256" key="2">
    <source>
        <dbReference type="ARBA" id="ARBA00009801"/>
    </source>
</evidence>
<organism evidence="11 12">
    <name type="scientific">Pythium insidiosum</name>
    <name type="common">Pythiosis disease agent</name>
    <dbReference type="NCBI Taxonomy" id="114742"/>
    <lineage>
        <taxon>Eukaryota</taxon>
        <taxon>Sar</taxon>
        <taxon>Stramenopiles</taxon>
        <taxon>Oomycota</taxon>
        <taxon>Peronosporomycetes</taxon>
        <taxon>Pythiales</taxon>
        <taxon>Pythiaceae</taxon>
        <taxon>Pythium</taxon>
    </lineage>
</organism>
<keyword evidence="8" id="KW-0539">Nucleus</keyword>
<feature type="region of interest" description="Disordered" evidence="9">
    <location>
        <begin position="116"/>
        <end position="157"/>
    </location>
</feature>
<proteinExistence type="inferred from homology"/>
<evidence type="ECO:0000256" key="8">
    <source>
        <dbReference type="ARBA" id="ARBA00023242"/>
    </source>
</evidence>